<dbReference type="InterPro" id="IPR052945">
    <property type="entry name" value="Mitotic_Regulator"/>
</dbReference>
<dbReference type="GO" id="GO:0032153">
    <property type="term" value="C:cell division site"/>
    <property type="evidence" value="ECO:0007669"/>
    <property type="project" value="TreeGrafter"/>
</dbReference>
<gene>
    <name evidence="2" type="ORF">GJ744_006052</name>
</gene>
<feature type="compositionally biased region" description="Basic and acidic residues" evidence="1">
    <location>
        <begin position="133"/>
        <end position="153"/>
    </location>
</feature>
<dbReference type="PANTHER" id="PTHR43628">
    <property type="entry name" value="ACTIVATOR OF C KINASE PROTEIN 1-RELATED"/>
    <property type="match status" value="1"/>
</dbReference>
<evidence type="ECO:0008006" key="4">
    <source>
        <dbReference type="Google" id="ProtNLM"/>
    </source>
</evidence>
<name>A0A8H7E8E5_9EURO</name>
<dbReference type="InterPro" id="IPR011990">
    <property type="entry name" value="TPR-like_helical_dom_sf"/>
</dbReference>
<sequence>MPLKDLLKKKDKNAQDAADAPSAPQTPPTPGFTFMRTDTNTQEIIQPPSFAEDHEPIPTPSEDLTTPSKRAFNRFRKSSNASTSPQPSEKEAHTPSRKLSQRLHLSRAPSASSVHIPSDLPTIPDPYTPNGDQQEKEAQWEERATRLAKEDRSTAVSRGGSVHSLATDISQMEIADAQGLKVRPSNRPRSVSDAKSDENIQEAIRLHEAGELTKATEMFGRLAEAGNVLSQVLYGLSLRHGWGCQPDPTKAVTYLRTAASNSAAIEAEALKAGMKTGGAAKGELVLAIFELANCFRHGWGVEVDKAAARQYYETAANLGDTDAMNEAAWCYLEGFGGKKDKFKAAQLLRLAEKSGAKTLGNTWIWKEKYDPK</sequence>
<dbReference type="EMBL" id="JAACFV010000027">
    <property type="protein sequence ID" value="KAF7510686.1"/>
    <property type="molecule type" value="Genomic_DNA"/>
</dbReference>
<evidence type="ECO:0000256" key="1">
    <source>
        <dbReference type="SAM" id="MobiDB-lite"/>
    </source>
</evidence>
<evidence type="ECO:0000313" key="2">
    <source>
        <dbReference type="EMBL" id="KAF7510686.1"/>
    </source>
</evidence>
<keyword evidence="3" id="KW-1185">Reference proteome</keyword>
<dbReference type="Gene3D" id="1.25.40.10">
    <property type="entry name" value="Tetratricopeptide repeat domain"/>
    <property type="match status" value="1"/>
</dbReference>
<dbReference type="OrthoDB" id="2148946at2759"/>
<feature type="compositionally biased region" description="Basic and acidic residues" evidence="1">
    <location>
        <begin position="1"/>
        <end position="14"/>
    </location>
</feature>
<dbReference type="PANTHER" id="PTHR43628:SF1">
    <property type="entry name" value="CHITIN SYNTHASE REGULATORY FACTOR 2-RELATED"/>
    <property type="match status" value="1"/>
</dbReference>
<reference evidence="2" key="1">
    <citation type="submission" date="2020-02" db="EMBL/GenBank/DDBJ databases">
        <authorList>
            <person name="Palmer J.M."/>
        </authorList>
    </citation>
    <scope>NUCLEOTIDE SEQUENCE</scope>
    <source>
        <strain evidence="2">EPUS1.4</strain>
        <tissue evidence="2">Thallus</tissue>
    </source>
</reference>
<feature type="compositionally biased region" description="Basic residues" evidence="1">
    <location>
        <begin position="95"/>
        <end position="105"/>
    </location>
</feature>
<dbReference type="Pfam" id="PF08238">
    <property type="entry name" value="Sel1"/>
    <property type="match status" value="3"/>
</dbReference>
<accession>A0A8H7E8E5</accession>
<comment type="caution">
    <text evidence="2">The sequence shown here is derived from an EMBL/GenBank/DDBJ whole genome shotgun (WGS) entry which is preliminary data.</text>
</comment>
<dbReference type="InterPro" id="IPR006597">
    <property type="entry name" value="Sel1-like"/>
</dbReference>
<dbReference type="AlphaFoldDB" id="A0A8H7E8E5"/>
<dbReference type="GO" id="GO:0010972">
    <property type="term" value="P:negative regulation of G2/M transition of mitotic cell cycle"/>
    <property type="evidence" value="ECO:0007669"/>
    <property type="project" value="TreeGrafter"/>
</dbReference>
<evidence type="ECO:0000313" key="3">
    <source>
        <dbReference type="Proteomes" id="UP000606974"/>
    </source>
</evidence>
<proteinExistence type="predicted"/>
<dbReference type="Proteomes" id="UP000606974">
    <property type="component" value="Unassembled WGS sequence"/>
</dbReference>
<dbReference type="SUPFAM" id="SSF81901">
    <property type="entry name" value="HCP-like"/>
    <property type="match status" value="1"/>
</dbReference>
<feature type="compositionally biased region" description="Basic and acidic residues" evidence="1">
    <location>
        <begin position="190"/>
        <end position="199"/>
    </location>
</feature>
<feature type="region of interest" description="Disordered" evidence="1">
    <location>
        <begin position="1"/>
        <end position="199"/>
    </location>
</feature>
<feature type="compositionally biased region" description="Polar residues" evidence="1">
    <location>
        <begin position="78"/>
        <end position="87"/>
    </location>
</feature>
<dbReference type="SMART" id="SM00671">
    <property type="entry name" value="SEL1"/>
    <property type="match status" value="3"/>
</dbReference>
<organism evidence="2 3">
    <name type="scientific">Endocarpon pusillum</name>
    <dbReference type="NCBI Taxonomy" id="364733"/>
    <lineage>
        <taxon>Eukaryota</taxon>
        <taxon>Fungi</taxon>
        <taxon>Dikarya</taxon>
        <taxon>Ascomycota</taxon>
        <taxon>Pezizomycotina</taxon>
        <taxon>Eurotiomycetes</taxon>
        <taxon>Chaetothyriomycetidae</taxon>
        <taxon>Verrucariales</taxon>
        <taxon>Verrucariaceae</taxon>
        <taxon>Endocarpon</taxon>
    </lineage>
</organism>
<protein>
    <recommendedName>
        <fullName evidence="4">HCP-like protein</fullName>
    </recommendedName>
</protein>